<keyword evidence="2" id="KW-0238">DNA-binding</keyword>
<evidence type="ECO:0000256" key="2">
    <source>
        <dbReference type="ARBA" id="ARBA00023125"/>
    </source>
</evidence>
<proteinExistence type="predicted"/>
<dbReference type="Gene3D" id="1.25.40.10">
    <property type="entry name" value="Tetratricopeptide repeat domain"/>
    <property type="match status" value="1"/>
</dbReference>
<dbReference type="PRINTS" id="PR00038">
    <property type="entry name" value="HTHLUXR"/>
</dbReference>
<dbReference type="SMART" id="SM00421">
    <property type="entry name" value="HTH_LUXR"/>
    <property type="match status" value="1"/>
</dbReference>
<dbReference type="Pfam" id="PF00196">
    <property type="entry name" value="GerE"/>
    <property type="match status" value="1"/>
</dbReference>
<evidence type="ECO:0000313" key="6">
    <source>
        <dbReference type="Proteomes" id="UP000585050"/>
    </source>
</evidence>
<dbReference type="Proteomes" id="UP000585050">
    <property type="component" value="Unassembled WGS sequence"/>
</dbReference>
<dbReference type="Gene3D" id="1.10.10.10">
    <property type="entry name" value="Winged helix-like DNA-binding domain superfamily/Winged helix DNA-binding domain"/>
    <property type="match status" value="1"/>
</dbReference>
<dbReference type="InterPro" id="IPR011990">
    <property type="entry name" value="TPR-like_helical_dom_sf"/>
</dbReference>
<dbReference type="SUPFAM" id="SSF46894">
    <property type="entry name" value="C-terminal effector domain of the bipartite response regulators"/>
    <property type="match status" value="1"/>
</dbReference>
<evidence type="ECO:0000259" key="4">
    <source>
        <dbReference type="PROSITE" id="PS50043"/>
    </source>
</evidence>
<evidence type="ECO:0000256" key="1">
    <source>
        <dbReference type="ARBA" id="ARBA00023015"/>
    </source>
</evidence>
<dbReference type="GO" id="GO:0006355">
    <property type="term" value="P:regulation of DNA-templated transcription"/>
    <property type="evidence" value="ECO:0007669"/>
    <property type="project" value="InterPro"/>
</dbReference>
<gene>
    <name evidence="5" type="ORF">HGP29_11310</name>
</gene>
<protein>
    <recommendedName>
        <fullName evidence="4">HTH luxR-type domain-containing protein</fullName>
    </recommendedName>
</protein>
<dbReference type="GO" id="GO:0003677">
    <property type="term" value="F:DNA binding"/>
    <property type="evidence" value="ECO:0007669"/>
    <property type="project" value="UniProtKB-KW"/>
</dbReference>
<comment type="caution">
    <text evidence="5">The sequence shown here is derived from an EMBL/GenBank/DDBJ whole genome shotgun (WGS) entry which is preliminary data.</text>
</comment>
<reference evidence="5 6" key="1">
    <citation type="submission" date="2020-04" db="EMBL/GenBank/DDBJ databases">
        <title>Flammeovirga sp. SR4, a novel species isolated from seawater.</title>
        <authorList>
            <person name="Wang X."/>
        </authorList>
    </citation>
    <scope>NUCLEOTIDE SEQUENCE [LARGE SCALE GENOMIC DNA]</scope>
    <source>
        <strain evidence="5 6">SR4</strain>
    </source>
</reference>
<dbReference type="RefSeq" id="WP_168882513.1">
    <property type="nucleotide sequence ID" value="NZ_JABAIL010000003.1"/>
</dbReference>
<dbReference type="PROSITE" id="PS50043">
    <property type="entry name" value="HTH_LUXR_2"/>
    <property type="match status" value="1"/>
</dbReference>
<accession>A0A7X8SK93</accession>
<dbReference type="EMBL" id="JABAIL010000003">
    <property type="protein sequence ID" value="NLR91800.1"/>
    <property type="molecule type" value="Genomic_DNA"/>
</dbReference>
<dbReference type="InterPro" id="IPR000792">
    <property type="entry name" value="Tscrpt_reg_LuxR_C"/>
</dbReference>
<name>A0A7X8SK93_9BACT</name>
<sequence length="718" mass="83291">MTNNIPKIRLPEINAKYSRPRKQSIPLDASSVKELFEMNSCEISEAEVTDILNITEGNICIIKDILDQKKADSNFNIQSYKAIGESHLLPLLNQLSIRNKRYLLKVSILDEFNFSLFSKCCLEDDYSDNNFTEFEQFIEEIGRSGHFVKPQDGNDNFKLTAYFKKYSDIVVKKELTKSIIDDVKNKASLYYKEYNPIQSIQLLLDINKVDEAVNTFDELRVQLMNKGKWEELQTVFHAFSKVSESTSCLPLIATELWLSHFDSNLVKMKSLLSTFLELLHKNDNKDNFDVFLGEYHILRAFVAYKLEIDMAMAHKHAHQAIQLLDKYNEYTLGIAWVFYAGALQGLGKKEEAKHAIYHQLELGCSLSLKVNLYMTLCYIYWFDGELDDLLLIAHQLERVSKKSNNLEGLANAHYFQGIGYYYKHDLYNAESHLEILWENRENTILSHRFYGGIAYALNLFEDGQKEQCKVLIQEMEDEAYDHGSSNYLNLIKAVKCYFNWFIDADRSAVEWFIKNKDLPVTALSNFTSLQLLQVKVLVTDQYEGSWNIAISICDNALSQLKGNFNLIFNVRFSIVKALALYRLGKVAEGKSVIEKVLKNVQGMKLEKAFMFYGAVMREFLNQTKFTEHKLNVYVEYILEFLLKHDHQLDTSSSNINENHLTKRESEIIFHLQKNRSYKEVGMELFISESTVKRHIANIFKKKKVNNKKDLLSLYSKTS</sequence>
<keyword evidence="3" id="KW-0804">Transcription</keyword>
<keyword evidence="6" id="KW-1185">Reference proteome</keyword>
<evidence type="ECO:0000256" key="3">
    <source>
        <dbReference type="ARBA" id="ARBA00023163"/>
    </source>
</evidence>
<dbReference type="PANTHER" id="PTHR44688">
    <property type="entry name" value="DNA-BINDING TRANSCRIPTIONAL ACTIVATOR DEVR_DOSR"/>
    <property type="match status" value="1"/>
</dbReference>
<evidence type="ECO:0000313" key="5">
    <source>
        <dbReference type="EMBL" id="NLR91800.1"/>
    </source>
</evidence>
<keyword evidence="1" id="KW-0805">Transcription regulation</keyword>
<dbReference type="AlphaFoldDB" id="A0A7X8SK93"/>
<dbReference type="InterPro" id="IPR016032">
    <property type="entry name" value="Sig_transdc_resp-reg_C-effctor"/>
</dbReference>
<dbReference type="PANTHER" id="PTHR44688:SF16">
    <property type="entry name" value="DNA-BINDING TRANSCRIPTIONAL ACTIVATOR DEVR_DOSR"/>
    <property type="match status" value="1"/>
</dbReference>
<feature type="domain" description="HTH luxR-type" evidence="4">
    <location>
        <begin position="653"/>
        <end position="718"/>
    </location>
</feature>
<dbReference type="InterPro" id="IPR036388">
    <property type="entry name" value="WH-like_DNA-bd_sf"/>
</dbReference>
<organism evidence="5 6">
    <name type="scientific">Flammeovirga agarivorans</name>
    <dbReference type="NCBI Taxonomy" id="2726742"/>
    <lineage>
        <taxon>Bacteria</taxon>
        <taxon>Pseudomonadati</taxon>
        <taxon>Bacteroidota</taxon>
        <taxon>Cytophagia</taxon>
        <taxon>Cytophagales</taxon>
        <taxon>Flammeovirgaceae</taxon>
        <taxon>Flammeovirga</taxon>
    </lineage>
</organism>